<evidence type="ECO:0000313" key="1">
    <source>
        <dbReference type="EMBL" id="CAL1407508.1"/>
    </source>
</evidence>
<sequence length="93" mass="10110">MAGRAIGSCMSTSPYDVNTSCCVTEDPPVYFVCQFPKIGLRITFPDSLCSYAPKPDCPLIKVYVRKIAVQAPFASMTKMIQTTTVDGSLPIPQ</sequence>
<keyword evidence="2" id="KW-1185">Reference proteome</keyword>
<gene>
    <name evidence="1" type="ORF">LTRI10_LOCUS47169</name>
</gene>
<dbReference type="Proteomes" id="UP001497516">
    <property type="component" value="Chromosome 8"/>
</dbReference>
<proteinExistence type="predicted"/>
<accession>A0AAV2G9X5</accession>
<evidence type="ECO:0000313" key="2">
    <source>
        <dbReference type="Proteomes" id="UP001497516"/>
    </source>
</evidence>
<name>A0AAV2G9X5_9ROSI</name>
<dbReference type="EMBL" id="OZ034821">
    <property type="protein sequence ID" value="CAL1407508.1"/>
    <property type="molecule type" value="Genomic_DNA"/>
</dbReference>
<dbReference type="AlphaFoldDB" id="A0AAV2G9X5"/>
<organism evidence="1 2">
    <name type="scientific">Linum trigynum</name>
    <dbReference type="NCBI Taxonomy" id="586398"/>
    <lineage>
        <taxon>Eukaryota</taxon>
        <taxon>Viridiplantae</taxon>
        <taxon>Streptophyta</taxon>
        <taxon>Embryophyta</taxon>
        <taxon>Tracheophyta</taxon>
        <taxon>Spermatophyta</taxon>
        <taxon>Magnoliopsida</taxon>
        <taxon>eudicotyledons</taxon>
        <taxon>Gunneridae</taxon>
        <taxon>Pentapetalae</taxon>
        <taxon>rosids</taxon>
        <taxon>fabids</taxon>
        <taxon>Malpighiales</taxon>
        <taxon>Linaceae</taxon>
        <taxon>Linum</taxon>
    </lineage>
</organism>
<reference evidence="1 2" key="1">
    <citation type="submission" date="2024-04" db="EMBL/GenBank/DDBJ databases">
        <authorList>
            <person name="Fracassetti M."/>
        </authorList>
    </citation>
    <scope>NUCLEOTIDE SEQUENCE [LARGE SCALE GENOMIC DNA]</scope>
</reference>
<protein>
    <submittedName>
        <fullName evidence="1">Uncharacterized protein</fullName>
    </submittedName>
</protein>